<organism evidence="1 2">
    <name type="scientific">Panagrolaimus davidi</name>
    <dbReference type="NCBI Taxonomy" id="227884"/>
    <lineage>
        <taxon>Eukaryota</taxon>
        <taxon>Metazoa</taxon>
        <taxon>Ecdysozoa</taxon>
        <taxon>Nematoda</taxon>
        <taxon>Chromadorea</taxon>
        <taxon>Rhabditida</taxon>
        <taxon>Tylenchina</taxon>
        <taxon>Panagrolaimomorpha</taxon>
        <taxon>Panagrolaimoidea</taxon>
        <taxon>Panagrolaimidae</taxon>
        <taxon>Panagrolaimus</taxon>
    </lineage>
</organism>
<dbReference type="AlphaFoldDB" id="A0A914PZJ7"/>
<reference evidence="2" key="1">
    <citation type="submission" date="2022-11" db="UniProtKB">
        <authorList>
            <consortium name="WormBaseParasite"/>
        </authorList>
    </citation>
    <scope>IDENTIFICATION</scope>
</reference>
<proteinExistence type="predicted"/>
<evidence type="ECO:0000313" key="1">
    <source>
        <dbReference type="Proteomes" id="UP000887578"/>
    </source>
</evidence>
<dbReference type="Proteomes" id="UP000887578">
    <property type="component" value="Unplaced"/>
</dbReference>
<evidence type="ECO:0000313" key="2">
    <source>
        <dbReference type="WBParaSite" id="PDA_v2.g21924.t1"/>
    </source>
</evidence>
<protein>
    <submittedName>
        <fullName evidence="2">BACK domain-containing protein</fullName>
    </submittedName>
</protein>
<accession>A0A914PZJ7</accession>
<keyword evidence="1" id="KW-1185">Reference proteome</keyword>
<dbReference type="Gene3D" id="1.25.40.420">
    <property type="match status" value="1"/>
</dbReference>
<dbReference type="WBParaSite" id="PDA_v2.g21924.t1">
    <property type="protein sequence ID" value="PDA_v2.g21924.t1"/>
    <property type="gene ID" value="PDA_v2.g21924"/>
</dbReference>
<sequence length="446" mass="51263">MDFKCVREKYAFDISEIDDYQNIKDVIETFEGGEGKLKGAIFDLFKIQPFKNRYEFYNFWKTFCNRILIPFQFINSSTLLINSMLLSAKIDTISFYLITLVHISKYEIQVFTLEPYWEGYGLKEMTKLDKNCSEKVFKDAIMKYDSPKVILSFDELSTKRKFHDKSKKVMVLSNHYSNYTLQSLKIITVDLFDISKVPKPKYEFLNVQKETILDIVKMTNFSAKQEEIFEAICKWAEHNCPNDIVNKNEFLKNQLSDVMPFVDFSSMDFDFLNSFVVKKGFLFPSFDALSEALCKAAAMKKRAKEERLKIVPKRKRIQITNQQGYKAFADICDPAVIDVIEKIAQGHYGQVKTGTSEYIKWHANLGYQASADAKFFLGKDASGNLCMKKLNPTGRQCCLVGSTGYYSRACIVCDPNKNAGIQIIAPVFESSPGHFNLDNGCKIEFV</sequence>
<name>A0A914PZJ7_9BILA</name>